<proteinExistence type="predicted"/>
<sequence length="404" mass="48586">MNFKKVGIVIDEIKDLENYEDLSYYALHLHPKFSLWRLFSGQWEGIPFYLQEFCNEIECILQNNSITIEEILLYLANCTERSSYFFVCRNLLNANIGKKLNEQEIHEILSSETKMPEEVVISREKICCAIAAYVLDTYRFDRSDLRLICSRERFQYNTTDYKLTKVKGIKFCSDGFIYDEKYYLYSIFVNREKLEFSDKMPAVFKILSEEVILEKADFFMRLDERLSIPLLEAKTRRLLCFEKFRGLNFNFNNTQLENNKNIIVHIDSENLNKLLMVIKKDYDRERDEEFWHIEIEELPYVQEDSVRDPVYVTFIHGKYYPNKRTFKHIDFTKNQYEHNDYRIKYQDTNSDIKIDYYTTKECHYKIWCVENINISEETWCKVVSTSLGLSYRKLFYEIIESGTT</sequence>
<protein>
    <recommendedName>
        <fullName evidence="2">WYL domain-containing protein</fullName>
    </recommendedName>
</protein>
<dbReference type="RefSeq" id="WP_350343230.1">
    <property type="nucleotide sequence ID" value="NZ_CP158367.1"/>
</dbReference>
<dbReference type="EMBL" id="CP158367">
    <property type="protein sequence ID" value="XBX74478.1"/>
    <property type="molecule type" value="Genomic_DNA"/>
</dbReference>
<evidence type="ECO:0000313" key="1">
    <source>
        <dbReference type="EMBL" id="XBX74478.1"/>
    </source>
</evidence>
<name>A0AAU7VK53_9FIRM</name>
<organism evidence="1">
    <name type="scientific">Proteinivorax tanatarense</name>
    <dbReference type="NCBI Taxonomy" id="1260629"/>
    <lineage>
        <taxon>Bacteria</taxon>
        <taxon>Bacillati</taxon>
        <taxon>Bacillota</taxon>
        <taxon>Clostridia</taxon>
        <taxon>Eubacteriales</taxon>
        <taxon>Proteinivoracaceae</taxon>
        <taxon>Proteinivorax</taxon>
    </lineage>
</organism>
<gene>
    <name evidence="1" type="ORF">PRVXT_002522</name>
</gene>
<dbReference type="AlphaFoldDB" id="A0AAU7VK53"/>
<accession>A0AAU7VK53</accession>
<reference evidence="1" key="2">
    <citation type="submission" date="2024-06" db="EMBL/GenBank/DDBJ databases">
        <authorList>
            <person name="Petrova K.O."/>
            <person name="Toshchakov S.V."/>
            <person name="Boltjanskaja Y.V."/>
            <person name="Kevbrin V."/>
        </authorList>
    </citation>
    <scope>NUCLEOTIDE SEQUENCE</scope>
    <source>
        <strain evidence="1">Z-910T</strain>
    </source>
</reference>
<evidence type="ECO:0008006" key="2">
    <source>
        <dbReference type="Google" id="ProtNLM"/>
    </source>
</evidence>
<reference evidence="1" key="1">
    <citation type="journal article" date="2013" name="Extremophiles">
        <title>Proteinivorax tanatarense gen. nov., sp. nov., an anaerobic, haloalkaliphilic, proteolytic bacterium isolated from a decaying algal bloom, and proposal of Proteinivoraceae fam. nov.</title>
        <authorList>
            <person name="Kevbrin V."/>
            <person name="Boltyanskaya Y."/>
            <person name="Zhilina T."/>
            <person name="Kolganova T."/>
            <person name="Lavrentjeva E."/>
            <person name="Kuznetsov B."/>
        </authorList>
    </citation>
    <scope>NUCLEOTIDE SEQUENCE</scope>
    <source>
        <strain evidence="1">Z-910T</strain>
    </source>
</reference>